<gene>
    <name evidence="11" type="ORF">D0864_08141</name>
</gene>
<name>A0A3M7EZP9_HORWE</name>
<keyword evidence="3 8" id="KW-0378">Hydrolase</keyword>
<dbReference type="InterPro" id="IPR000223">
    <property type="entry name" value="Pept_S26A_signal_pept_1"/>
</dbReference>
<evidence type="ECO:0000256" key="8">
    <source>
        <dbReference type="RuleBase" id="RU362041"/>
    </source>
</evidence>
<dbReference type="PANTHER" id="PTHR12383:SF16">
    <property type="entry name" value="MITOCHONDRIAL INNER MEMBRANE PROTEASE SUBUNIT 1"/>
    <property type="match status" value="1"/>
</dbReference>
<dbReference type="PRINTS" id="PR00727">
    <property type="entry name" value="LEADERPTASE"/>
</dbReference>
<evidence type="ECO:0000256" key="5">
    <source>
        <dbReference type="ARBA" id="ARBA00023136"/>
    </source>
</evidence>
<feature type="active site" evidence="7">
    <location>
        <position position="180"/>
    </location>
</feature>
<proteinExistence type="inferred from homology"/>
<keyword evidence="2 8" id="KW-0999">Mitochondrion inner membrane</keyword>
<accession>A0A3M7EZP9</accession>
<evidence type="ECO:0000256" key="3">
    <source>
        <dbReference type="ARBA" id="ARBA00022801"/>
    </source>
</evidence>
<protein>
    <recommendedName>
        <fullName evidence="8">Mitochondrial inner membrane protease subunit</fullName>
        <ecNumber evidence="8">3.4.21.-</ecNumber>
    </recommendedName>
</protein>
<reference evidence="11 12" key="1">
    <citation type="journal article" date="2018" name="BMC Genomics">
        <title>Genomic evidence for intraspecific hybridization in a clonal and extremely halotolerant yeast.</title>
        <authorList>
            <person name="Gostincar C."/>
            <person name="Stajich J.E."/>
            <person name="Zupancic J."/>
            <person name="Zalar P."/>
            <person name="Gunde-Cimerman N."/>
        </authorList>
    </citation>
    <scope>NUCLEOTIDE SEQUENCE [LARGE SCALE GENOMIC DNA]</scope>
    <source>
        <strain evidence="11 12">EXF-10513</strain>
    </source>
</reference>
<sequence>MEVRDAGVAFVAETRRSAGIRLLELPQPPGSRIIRARPRAPSFFEHPFNPKSRNDLTRIREAAVGDEMLRRLLARPQSILNTIKRPSLPTAGPRPLRHQSTQSPPPPRPSKPNGVPPHTPETRYQKTLRYLNPTAAPPLLARFPTLHLLTRICTLALAIFISAHIFMEYFYTFTAAYGISMLPTIASNGDWLLISKYYRRGREVHVGDVVSYKLPLKPGEYGVKRVVGLSGDFVEVREAVVEVLEEDGDGKGTRKVMGSRPKCLQVPQGHCWIAGDNLAWSRDSRIFGPLPLALVTGKVIAKCSWSSWVPEWGRVEHGLKPAEEIDWEVD</sequence>
<evidence type="ECO:0000256" key="1">
    <source>
        <dbReference type="ARBA" id="ARBA00004273"/>
    </source>
</evidence>
<feature type="region of interest" description="Disordered" evidence="9">
    <location>
        <begin position="83"/>
        <end position="121"/>
    </location>
</feature>
<dbReference type="Proteomes" id="UP000269539">
    <property type="component" value="Unassembled WGS sequence"/>
</dbReference>
<dbReference type="InterPro" id="IPR036286">
    <property type="entry name" value="LexA/Signal_pep-like_sf"/>
</dbReference>
<keyword evidence="5" id="KW-0472">Membrane</keyword>
<evidence type="ECO:0000313" key="11">
    <source>
        <dbReference type="EMBL" id="RMY82108.1"/>
    </source>
</evidence>
<dbReference type="NCBIfam" id="TIGR02227">
    <property type="entry name" value="sigpep_I_bact"/>
    <property type="match status" value="1"/>
</dbReference>
<dbReference type="EC" id="3.4.21.-" evidence="8"/>
<dbReference type="CDD" id="cd06530">
    <property type="entry name" value="S26_SPase_I"/>
    <property type="match status" value="1"/>
</dbReference>
<feature type="active site" evidence="7">
    <location>
        <position position="224"/>
    </location>
</feature>
<dbReference type="GO" id="GO:0006627">
    <property type="term" value="P:protein processing involved in protein targeting to mitochondrion"/>
    <property type="evidence" value="ECO:0007669"/>
    <property type="project" value="TreeGrafter"/>
</dbReference>
<comment type="similarity">
    <text evidence="6">Belongs to the peptidase S26 family. IMP1 subfamily.</text>
</comment>
<dbReference type="Gene3D" id="2.10.109.10">
    <property type="entry name" value="Umud Fragment, subunit A"/>
    <property type="match status" value="1"/>
</dbReference>
<dbReference type="GO" id="GO:0006465">
    <property type="term" value="P:signal peptide processing"/>
    <property type="evidence" value="ECO:0007669"/>
    <property type="project" value="InterPro"/>
</dbReference>
<evidence type="ECO:0000313" key="12">
    <source>
        <dbReference type="Proteomes" id="UP000269539"/>
    </source>
</evidence>
<dbReference type="SUPFAM" id="SSF51306">
    <property type="entry name" value="LexA/Signal peptidase"/>
    <property type="match status" value="1"/>
</dbReference>
<evidence type="ECO:0000256" key="4">
    <source>
        <dbReference type="ARBA" id="ARBA00023128"/>
    </source>
</evidence>
<comment type="caution">
    <text evidence="11">The sequence shown here is derived from an EMBL/GenBank/DDBJ whole genome shotgun (WGS) entry which is preliminary data.</text>
</comment>
<dbReference type="InterPro" id="IPR052064">
    <property type="entry name" value="Mito_IMP1_subunit"/>
</dbReference>
<evidence type="ECO:0000259" key="10">
    <source>
        <dbReference type="Pfam" id="PF10502"/>
    </source>
</evidence>
<evidence type="ECO:0000256" key="7">
    <source>
        <dbReference type="PIRSR" id="PIRSR600223-1"/>
    </source>
</evidence>
<organism evidence="11 12">
    <name type="scientific">Hortaea werneckii</name>
    <name type="common">Black yeast</name>
    <name type="synonym">Cladosporium werneckii</name>
    <dbReference type="NCBI Taxonomy" id="91943"/>
    <lineage>
        <taxon>Eukaryota</taxon>
        <taxon>Fungi</taxon>
        <taxon>Dikarya</taxon>
        <taxon>Ascomycota</taxon>
        <taxon>Pezizomycotina</taxon>
        <taxon>Dothideomycetes</taxon>
        <taxon>Dothideomycetidae</taxon>
        <taxon>Mycosphaerellales</taxon>
        <taxon>Teratosphaeriaceae</taxon>
        <taxon>Hortaea</taxon>
    </lineage>
</organism>
<evidence type="ECO:0000256" key="6">
    <source>
        <dbReference type="ARBA" id="ARBA00038445"/>
    </source>
</evidence>
<evidence type="ECO:0000256" key="9">
    <source>
        <dbReference type="SAM" id="MobiDB-lite"/>
    </source>
</evidence>
<dbReference type="VEuPathDB" id="FungiDB:BTJ68_12469"/>
<dbReference type="PANTHER" id="PTHR12383">
    <property type="entry name" value="PROTEASE FAMILY S26 MITOCHONDRIAL INNER MEMBRANE PROTEASE-RELATED"/>
    <property type="match status" value="1"/>
</dbReference>
<evidence type="ECO:0000256" key="2">
    <source>
        <dbReference type="ARBA" id="ARBA00022792"/>
    </source>
</evidence>
<dbReference type="InterPro" id="IPR019533">
    <property type="entry name" value="Peptidase_S26"/>
</dbReference>
<dbReference type="EMBL" id="QWIO01000913">
    <property type="protein sequence ID" value="RMY82108.1"/>
    <property type="molecule type" value="Genomic_DNA"/>
</dbReference>
<keyword evidence="4 8" id="KW-0496">Mitochondrion</keyword>
<comment type="subcellular location">
    <subcellularLocation>
        <location evidence="1 8">Mitochondrion inner membrane</location>
    </subcellularLocation>
</comment>
<dbReference type="AlphaFoldDB" id="A0A3M7EZP9"/>
<dbReference type="Pfam" id="PF10502">
    <property type="entry name" value="Peptidase_S26"/>
    <property type="match status" value="1"/>
</dbReference>
<keyword evidence="8" id="KW-0645">Protease</keyword>
<feature type="domain" description="Peptidase S26" evidence="10">
    <location>
        <begin position="155"/>
        <end position="301"/>
    </location>
</feature>
<dbReference type="GO" id="GO:0042720">
    <property type="term" value="C:mitochondrial inner membrane peptidase complex"/>
    <property type="evidence" value="ECO:0007669"/>
    <property type="project" value="TreeGrafter"/>
</dbReference>
<dbReference type="GO" id="GO:0004252">
    <property type="term" value="F:serine-type endopeptidase activity"/>
    <property type="evidence" value="ECO:0007669"/>
    <property type="project" value="InterPro"/>
</dbReference>
<feature type="compositionally biased region" description="Pro residues" evidence="9">
    <location>
        <begin position="103"/>
        <end position="119"/>
    </location>
</feature>